<dbReference type="Proteomes" id="UP000078046">
    <property type="component" value="Unassembled WGS sequence"/>
</dbReference>
<feature type="disulfide bond" evidence="1">
    <location>
        <begin position="232"/>
        <end position="241"/>
    </location>
</feature>
<dbReference type="PROSITE" id="PS50026">
    <property type="entry name" value="EGF_3"/>
    <property type="match status" value="2"/>
</dbReference>
<keyword evidence="2" id="KW-0812">Transmembrane</keyword>
<feature type="domain" description="EGF-like" evidence="3">
    <location>
        <begin position="202"/>
        <end position="242"/>
    </location>
</feature>
<protein>
    <recommendedName>
        <fullName evidence="3">EGF-like domain-containing protein</fullName>
    </recommendedName>
</protein>
<dbReference type="SMART" id="SM00181">
    <property type="entry name" value="EGF"/>
    <property type="match status" value="2"/>
</dbReference>
<feature type="transmembrane region" description="Helical" evidence="2">
    <location>
        <begin position="264"/>
        <end position="284"/>
    </location>
</feature>
<dbReference type="EMBL" id="LWCA01001137">
    <property type="protein sequence ID" value="OAF65812.1"/>
    <property type="molecule type" value="Genomic_DNA"/>
</dbReference>
<evidence type="ECO:0000256" key="1">
    <source>
        <dbReference type="PROSITE-ProRule" id="PRU00076"/>
    </source>
</evidence>
<keyword evidence="1" id="KW-0245">EGF-like domain</keyword>
<dbReference type="GO" id="GO:0005112">
    <property type="term" value="F:Notch binding"/>
    <property type="evidence" value="ECO:0007669"/>
    <property type="project" value="TreeGrafter"/>
</dbReference>
<dbReference type="InterPro" id="IPR000742">
    <property type="entry name" value="EGF"/>
</dbReference>
<dbReference type="Gene3D" id="2.10.25.10">
    <property type="entry name" value="Laminin"/>
    <property type="match status" value="2"/>
</dbReference>
<comment type="caution">
    <text evidence="1">Lacks conserved residue(s) required for the propagation of feature annotation.</text>
</comment>
<dbReference type="PROSITE" id="PS01186">
    <property type="entry name" value="EGF_2"/>
    <property type="match status" value="1"/>
</dbReference>
<keyword evidence="1" id="KW-1015">Disulfide bond</keyword>
<proteinExistence type="predicted"/>
<reference evidence="4 5" key="1">
    <citation type="submission" date="2016-04" db="EMBL/GenBank/DDBJ databases">
        <title>The genome of Intoshia linei affirms orthonectids as highly simplified spiralians.</title>
        <authorList>
            <person name="Mikhailov K.V."/>
            <person name="Slusarev G.S."/>
            <person name="Nikitin M.A."/>
            <person name="Logacheva M.D."/>
            <person name="Penin A."/>
            <person name="Aleoshin V."/>
            <person name="Panchin Y.V."/>
        </authorList>
    </citation>
    <scope>NUCLEOTIDE SEQUENCE [LARGE SCALE GENOMIC DNA]</scope>
    <source>
        <strain evidence="4">Intl2013</strain>
        <tissue evidence="4">Whole animal</tissue>
    </source>
</reference>
<evidence type="ECO:0000259" key="3">
    <source>
        <dbReference type="PROSITE" id="PS50026"/>
    </source>
</evidence>
<evidence type="ECO:0000313" key="5">
    <source>
        <dbReference type="Proteomes" id="UP000078046"/>
    </source>
</evidence>
<dbReference type="SUPFAM" id="SSF57196">
    <property type="entry name" value="EGF/Laminin"/>
    <property type="match status" value="2"/>
</dbReference>
<dbReference type="CDD" id="cd00054">
    <property type="entry name" value="EGF_CA"/>
    <property type="match status" value="1"/>
</dbReference>
<dbReference type="PANTHER" id="PTHR24044:SF420">
    <property type="entry name" value="DELTA AND NOTCH-LIKE EPIDERMAL GROWTH FACTOR-RELATED RECEPTOR ISOFORM X1"/>
    <property type="match status" value="1"/>
</dbReference>
<organism evidence="4 5">
    <name type="scientific">Intoshia linei</name>
    <dbReference type="NCBI Taxonomy" id="1819745"/>
    <lineage>
        <taxon>Eukaryota</taxon>
        <taxon>Metazoa</taxon>
        <taxon>Spiralia</taxon>
        <taxon>Lophotrochozoa</taxon>
        <taxon>Mesozoa</taxon>
        <taxon>Orthonectida</taxon>
        <taxon>Rhopaluridae</taxon>
        <taxon>Intoshia</taxon>
    </lineage>
</organism>
<name>A0A177AWC4_9BILA</name>
<dbReference type="AlphaFoldDB" id="A0A177AWC4"/>
<dbReference type="OrthoDB" id="6239065at2759"/>
<dbReference type="CDD" id="cd00053">
    <property type="entry name" value="EGF"/>
    <property type="match status" value="1"/>
</dbReference>
<feature type="disulfide bond" evidence="1">
    <location>
        <begin position="48"/>
        <end position="57"/>
    </location>
</feature>
<dbReference type="InterPro" id="IPR050906">
    <property type="entry name" value="Notch_signaling"/>
</dbReference>
<dbReference type="PROSITE" id="PS00022">
    <property type="entry name" value="EGF_1"/>
    <property type="match status" value="2"/>
</dbReference>
<feature type="transmembrane region" description="Helical" evidence="2">
    <location>
        <begin position="305"/>
        <end position="328"/>
    </location>
</feature>
<dbReference type="PANTHER" id="PTHR24044">
    <property type="entry name" value="NOTCH LIGAND FAMILY MEMBER"/>
    <property type="match status" value="1"/>
</dbReference>
<keyword evidence="2" id="KW-0472">Membrane</keyword>
<comment type="caution">
    <text evidence="4">The sequence shown here is derived from an EMBL/GenBank/DDBJ whole genome shotgun (WGS) entry which is preliminary data.</text>
</comment>
<feature type="domain" description="EGF-like" evidence="3">
    <location>
        <begin position="16"/>
        <end position="58"/>
    </location>
</feature>
<gene>
    <name evidence="4" type="ORF">A3Q56_06436</name>
</gene>
<accession>A0A177AWC4</accession>
<keyword evidence="5" id="KW-1185">Reference proteome</keyword>
<dbReference type="Pfam" id="PF00008">
    <property type="entry name" value="EGF"/>
    <property type="match status" value="2"/>
</dbReference>
<evidence type="ECO:0000256" key="2">
    <source>
        <dbReference type="SAM" id="Phobius"/>
    </source>
</evidence>
<keyword evidence="2" id="KW-1133">Transmembrane helix</keyword>
<evidence type="ECO:0000313" key="4">
    <source>
        <dbReference type="EMBL" id="OAF65812.1"/>
    </source>
</evidence>
<sequence length="477" mass="55354">MNKVCSIYLKLNTLCHQTCIQNPCKNGGICVNIPSYNLIYTFTYKCICSNEYEGKHCETHNGNMSTIQEDSKHLISKKSHHMFENKTIDFNLQVTLNMEFIIKYYTLNDNETINFIKTLETILSDIHKEEVIVTYLRAGSVIVDYTMKDVLVTGQKIVNYTTTIQNFIKTQKIIVVNGNIVNITDAKLFIQTEDYSINLENTNNLCLLYKITNQCKNNSTCQLTDTMAHCVCFPGYTGEFCDKISTEDFHKNKTHTNSISNRNMFIIFGFVCAAVLLIICIIMICKFKKQANRFLAFSQVFFYRVFQPLIQITLYILSGTFNFASLLIELIDYPLIYKIEKECRQIRNIHWDSTFLNDTEFFWKHVGAYKNAVDNRPFLTVSQFLLKVYCLPISNATVEIIFFKVTHIKSLKNNKLSLDKLSSLIRIKNHFEVSSILCENFEPPLEMMFYDSYIYEDEDVDMNTESIVEIYFSSASS</sequence>